<accession>A0A0D9XT40</accession>
<dbReference type="GO" id="GO:0006355">
    <property type="term" value="P:regulation of DNA-templated transcription"/>
    <property type="evidence" value="ECO:0007669"/>
    <property type="project" value="InterPro"/>
</dbReference>
<organism evidence="5 6">
    <name type="scientific">Leersia perrieri</name>
    <dbReference type="NCBI Taxonomy" id="77586"/>
    <lineage>
        <taxon>Eukaryota</taxon>
        <taxon>Viridiplantae</taxon>
        <taxon>Streptophyta</taxon>
        <taxon>Embryophyta</taxon>
        <taxon>Tracheophyta</taxon>
        <taxon>Spermatophyta</taxon>
        <taxon>Magnoliopsida</taxon>
        <taxon>Liliopsida</taxon>
        <taxon>Poales</taxon>
        <taxon>Poaceae</taxon>
        <taxon>BOP clade</taxon>
        <taxon>Oryzoideae</taxon>
        <taxon>Oryzeae</taxon>
        <taxon>Oryzinae</taxon>
        <taxon>Leersia</taxon>
    </lineage>
</organism>
<evidence type="ECO:0000256" key="2">
    <source>
        <dbReference type="ARBA" id="ARBA00023242"/>
    </source>
</evidence>
<comment type="subcellular location">
    <subcellularLocation>
        <location evidence="1">Nucleus</location>
    </subcellularLocation>
</comment>
<evidence type="ECO:0000313" key="5">
    <source>
        <dbReference type="EnsemblPlants" id="LPERR11G13370.6"/>
    </source>
</evidence>
<name>A0A0D9XT40_9ORYZ</name>
<dbReference type="GO" id="GO:0005634">
    <property type="term" value="C:nucleus"/>
    <property type="evidence" value="ECO:0007669"/>
    <property type="project" value="UniProtKB-SubCell"/>
</dbReference>
<evidence type="ECO:0000256" key="3">
    <source>
        <dbReference type="SAM" id="MobiDB-lite"/>
    </source>
</evidence>
<evidence type="ECO:0000259" key="4">
    <source>
        <dbReference type="SMART" id="SM00951"/>
    </source>
</evidence>
<evidence type="ECO:0000313" key="6">
    <source>
        <dbReference type="Proteomes" id="UP000032180"/>
    </source>
</evidence>
<dbReference type="Proteomes" id="UP000032180">
    <property type="component" value="Chromosome 11"/>
</dbReference>
<reference evidence="5" key="3">
    <citation type="submission" date="2015-04" db="UniProtKB">
        <authorList>
            <consortium name="EnsemblPlants"/>
        </authorList>
    </citation>
    <scope>IDENTIFICATION</scope>
</reference>
<proteinExistence type="predicted"/>
<dbReference type="AlphaFoldDB" id="A0A0D9XT40"/>
<feature type="region of interest" description="Disordered" evidence="3">
    <location>
        <begin position="50"/>
        <end position="81"/>
    </location>
</feature>
<protein>
    <recommendedName>
        <fullName evidence="4">QLQ domain-containing protein</fullName>
    </recommendedName>
</protein>
<feature type="domain" description="QLQ" evidence="4">
    <location>
        <begin position="10"/>
        <end position="45"/>
    </location>
</feature>
<dbReference type="GO" id="GO:0005524">
    <property type="term" value="F:ATP binding"/>
    <property type="evidence" value="ECO:0007669"/>
    <property type="project" value="InterPro"/>
</dbReference>
<reference evidence="5 6" key="1">
    <citation type="submission" date="2012-08" db="EMBL/GenBank/DDBJ databases">
        <title>Oryza genome evolution.</title>
        <authorList>
            <person name="Wing R.A."/>
        </authorList>
    </citation>
    <scope>NUCLEOTIDE SEQUENCE</scope>
</reference>
<dbReference type="HOGENOM" id="CLU_2336682_0_0_1"/>
<dbReference type="SMART" id="SM00951">
    <property type="entry name" value="QLQ"/>
    <property type="match status" value="1"/>
</dbReference>
<keyword evidence="6" id="KW-1185">Reference proteome</keyword>
<dbReference type="InterPro" id="IPR014978">
    <property type="entry name" value="Gln-Leu-Gln_QLQ"/>
</dbReference>
<feature type="compositionally biased region" description="Low complexity" evidence="3">
    <location>
        <begin position="66"/>
        <end position="77"/>
    </location>
</feature>
<dbReference type="EnsemblPlants" id="LPERR11G13370.6">
    <property type="protein sequence ID" value="LPERR11G13370.6"/>
    <property type="gene ID" value="LPERR11G13370"/>
</dbReference>
<sequence>MLPSSRPAASPFTEQQLKQFRAQCIIFLAFRNKKEPQKLHLEIALAGFPAQDDRRSDNGGRGDEASSSSSSSSSCESSSDRRFWREALEVVVEFEFEP</sequence>
<dbReference type="Gramene" id="LPERR11G13370.6">
    <property type="protein sequence ID" value="LPERR11G13370.6"/>
    <property type="gene ID" value="LPERR11G13370"/>
</dbReference>
<reference evidence="6" key="2">
    <citation type="submission" date="2013-12" db="EMBL/GenBank/DDBJ databases">
        <authorList>
            <person name="Yu Y."/>
            <person name="Lee S."/>
            <person name="de Baynast K."/>
            <person name="Wissotski M."/>
            <person name="Liu L."/>
            <person name="Talag J."/>
            <person name="Goicoechea J."/>
            <person name="Angelova A."/>
            <person name="Jetty R."/>
            <person name="Kudrna D."/>
            <person name="Golser W."/>
            <person name="Rivera L."/>
            <person name="Zhang J."/>
            <person name="Wing R."/>
        </authorList>
    </citation>
    <scope>NUCLEOTIDE SEQUENCE</scope>
</reference>
<evidence type="ECO:0000256" key="1">
    <source>
        <dbReference type="ARBA" id="ARBA00004123"/>
    </source>
</evidence>
<feature type="compositionally biased region" description="Basic and acidic residues" evidence="3">
    <location>
        <begin position="51"/>
        <end position="64"/>
    </location>
</feature>
<keyword evidence="2" id="KW-0539">Nucleus</keyword>